<evidence type="ECO:0000313" key="1">
    <source>
        <dbReference type="EMBL" id="MET3612721.1"/>
    </source>
</evidence>
<evidence type="ECO:0000313" key="2">
    <source>
        <dbReference type="Proteomes" id="UP001549047"/>
    </source>
</evidence>
<gene>
    <name evidence="1" type="ORF">ABID16_001026</name>
</gene>
<organism evidence="1 2">
    <name type="scientific">Rhizobium aquaticum</name>
    <dbReference type="NCBI Taxonomy" id="1549636"/>
    <lineage>
        <taxon>Bacteria</taxon>
        <taxon>Pseudomonadati</taxon>
        <taxon>Pseudomonadota</taxon>
        <taxon>Alphaproteobacteria</taxon>
        <taxon>Hyphomicrobiales</taxon>
        <taxon>Rhizobiaceae</taxon>
        <taxon>Rhizobium/Agrobacterium group</taxon>
        <taxon>Rhizobium</taxon>
    </lineage>
</organism>
<comment type="caution">
    <text evidence="1">The sequence shown here is derived from an EMBL/GenBank/DDBJ whole genome shotgun (WGS) entry which is preliminary data.</text>
</comment>
<name>A0ABV2IWD7_9HYPH</name>
<protein>
    <submittedName>
        <fullName evidence="1">Uncharacterized protein</fullName>
    </submittedName>
</protein>
<dbReference type="EMBL" id="JBEPMB010000001">
    <property type="protein sequence ID" value="MET3612721.1"/>
    <property type="molecule type" value="Genomic_DNA"/>
</dbReference>
<reference evidence="1 2" key="1">
    <citation type="submission" date="2024-06" db="EMBL/GenBank/DDBJ databases">
        <title>Genomic Encyclopedia of Type Strains, Phase IV (KMG-IV): sequencing the most valuable type-strain genomes for metagenomic binning, comparative biology and taxonomic classification.</title>
        <authorList>
            <person name="Goeker M."/>
        </authorList>
    </citation>
    <scope>NUCLEOTIDE SEQUENCE [LARGE SCALE GENOMIC DNA]</scope>
    <source>
        <strain evidence="1 2">DSM 29780</strain>
    </source>
</reference>
<dbReference type="RefSeq" id="WP_354555267.1">
    <property type="nucleotide sequence ID" value="NZ_JBEPMB010000001.1"/>
</dbReference>
<accession>A0ABV2IWD7</accession>
<keyword evidence="2" id="KW-1185">Reference proteome</keyword>
<sequence length="1269" mass="135707">MSDWTQQPDGTLLPSAELIDHVRSNLSLYPNAVPDFSRITGKTEEEVQAIFDNQGSSFGAIGNRATDLAQGVVEATATAAEHLVPADYLGDGAKDIRAYGNSLDPKFDSQKGIVENITEGVGQLAPAIGAGLATGGTGWVAWLAGLGVSTLTFSTSDTFAKTMEEVAPGITPDILVPHATDSEDVKAVKALAGNAVMDALTVGAFAVAGKALKGLKGAIRPAADDIAATAFEDASAVAGRTAAAEVPTVAPAAVSSAAGATGEAVDGSSVRAAAKELADAYTEARGLKADAILSTGEAATRSRQRERQLLASRLSAEQAVPSMSPVDIQMRDKFVSDVTAIADRIAARSDQVSGGLKPSATMSADTLGFLHKVFDAVSSGDDGRIFDVAKAGIKASGTVDGSYAQAVTGVAIRQALYEKGIGFDEMVKMLREDPSLASRPAANLALKERTEGIMRLAELDRHLGSAGSYTLNFRRGLLQGSGEQLEQAMNHLKDITEQGGITLFADRLEFIDGMTKQLDGLGIDFAKSLTTLDDLFQEFDAARRGAAQSIKDHAVARMSPEEKALAAGSYFRMLKDIQTTALLGQLSTTGLNVITDSLNTMLLPALENGIGKGDWTRAAREYSGYVVGFKKARELAARAWTLGTGIVDGQDITEGNMSEVLSYAANSFHENPFKHLMLRLFRLATDASLAVNEFWKAARVQGLAYADGIEMALNSGMGRVDAKAFAREYTARQLAESGRIVNANYTHTVNVNGWKSPWDTRYMLGKLGMAVDNVRNRDDVLGLLSTLTMPFFRTLVNIGSDAVQMVVPPGLPTALRYMANDSRFSWLKEVPATFKALDDFTGKNGTAAMNRAVGRQRLGLALTMSAYATAEMSDSVDITGSSGLKKWDAKKRAFEEYPPNSLVIGNTSYDLSRMLPFSAPLMLVGILRDMKKEAALQIKGGNYSADGGASQDLADYAPALLLTTMTLFQDSSAMQGVFGLYDAVNRAFSEGNTDGLQQYAEKYAQQFTPGIVKMVAKNANENPYEGYDFFSRFAASAGLPVGRPKLDFVGDPITYKMGRGLDPLNAKELETDDPLHREFIQLNRAEGLAMLIPQPDRVFDKSFWQKMGVDTGGLLSRFKAPSLVEMQTIAGKNGWDAYRELVYHGRATEDTYVPVSGGDGVNVGSVLIRQGQTFKEALTGMISSQSYHNLTADARVKAWNAMFGFFKEHAKSQLQNELVVVPSTFEGSRYGSPIAQPSSLGDVVRASVGMAQRTQQTQGSPLDTAFAIK</sequence>
<dbReference type="Proteomes" id="UP001549047">
    <property type="component" value="Unassembled WGS sequence"/>
</dbReference>
<proteinExistence type="predicted"/>